<keyword evidence="3" id="KW-1185">Reference proteome</keyword>
<protein>
    <submittedName>
        <fullName evidence="2">Uncharacterized protein</fullName>
    </submittedName>
</protein>
<gene>
    <name evidence="2" type="ORF">V7S43_001098</name>
</gene>
<accession>A0ABD3G2K2</accession>
<dbReference type="EMBL" id="JBIMZQ010000002">
    <property type="protein sequence ID" value="KAL3673383.1"/>
    <property type="molecule type" value="Genomic_DNA"/>
</dbReference>
<evidence type="ECO:0000313" key="3">
    <source>
        <dbReference type="Proteomes" id="UP001632037"/>
    </source>
</evidence>
<name>A0ABD3G2K2_9STRA</name>
<feature type="region of interest" description="Disordered" evidence="1">
    <location>
        <begin position="369"/>
        <end position="403"/>
    </location>
</feature>
<feature type="compositionally biased region" description="Low complexity" evidence="1">
    <location>
        <begin position="377"/>
        <end position="389"/>
    </location>
</feature>
<dbReference type="Proteomes" id="UP001632037">
    <property type="component" value="Unassembled WGS sequence"/>
</dbReference>
<feature type="compositionally biased region" description="Basic residues" evidence="1">
    <location>
        <begin position="394"/>
        <end position="403"/>
    </location>
</feature>
<dbReference type="AlphaFoldDB" id="A0ABD3G2K2"/>
<proteinExistence type="predicted"/>
<evidence type="ECO:0000313" key="2">
    <source>
        <dbReference type="EMBL" id="KAL3673383.1"/>
    </source>
</evidence>
<organism evidence="2 3">
    <name type="scientific">Phytophthora oleae</name>
    <dbReference type="NCBI Taxonomy" id="2107226"/>
    <lineage>
        <taxon>Eukaryota</taxon>
        <taxon>Sar</taxon>
        <taxon>Stramenopiles</taxon>
        <taxon>Oomycota</taxon>
        <taxon>Peronosporomycetes</taxon>
        <taxon>Peronosporales</taxon>
        <taxon>Peronosporaceae</taxon>
        <taxon>Phytophthora</taxon>
    </lineage>
</organism>
<comment type="caution">
    <text evidence="2">The sequence shown here is derived from an EMBL/GenBank/DDBJ whole genome shotgun (WGS) entry which is preliminary data.</text>
</comment>
<reference evidence="2 3" key="1">
    <citation type="submission" date="2024-09" db="EMBL/GenBank/DDBJ databases">
        <title>Genome sequencing and assembly of Phytophthora oleae, isolate VK10A, causative agent of rot of olive drupes.</title>
        <authorList>
            <person name="Conti Taguali S."/>
            <person name="Riolo M."/>
            <person name="La Spada F."/>
            <person name="Cacciola S.O."/>
            <person name="Dionisio G."/>
        </authorList>
    </citation>
    <scope>NUCLEOTIDE SEQUENCE [LARGE SCALE GENOMIC DNA]</scope>
    <source>
        <strain evidence="2 3">VK10A</strain>
    </source>
</reference>
<evidence type="ECO:0000256" key="1">
    <source>
        <dbReference type="SAM" id="MobiDB-lite"/>
    </source>
</evidence>
<sequence>MSADQIHSWERDIHAAIDKVQTISQKEKNLLQLHLDTHPLPFQPSPVLVNLLKNDRRRRSTSSGLDSSSTQCKLQRKSADYLERKFESEIRQHYELQNAQNCGKWKQFHLRVSEARLLLASGMERDYRQFCRQQQIPINKMVQATVQHQDKDNQQSEFFPCVASDGTTTTQVTMSLEDTLHLHLAQEWVHQDRFNIQEALTNQSKKLQEDLDVFLDQQETEFLKKHEKILNQQCLQSGTESEAKSTSSQFLSNVKRGMLLQTEPHVEERLISTGSKLRSNSQHIRRYVDDEVQDKLDKLQRQLQTRNEVAEAKRKDGMQWIGRQCTYLFAQLDSKETEARVVAMMLEEEITQIGLLHRRLSEIVNTLEKQCHQQGDPKGSGLPRLSSSSSEKHLSRKEKKNTR</sequence>